<name>A0A383EGY3_9ZZZZ</name>
<dbReference type="AlphaFoldDB" id="A0A383EGY3"/>
<dbReference type="EMBL" id="UINC01225469">
    <property type="protein sequence ID" value="SVE55555.1"/>
    <property type="molecule type" value="Genomic_DNA"/>
</dbReference>
<organism evidence="1">
    <name type="scientific">marine metagenome</name>
    <dbReference type="NCBI Taxonomy" id="408172"/>
    <lineage>
        <taxon>unclassified sequences</taxon>
        <taxon>metagenomes</taxon>
        <taxon>ecological metagenomes</taxon>
    </lineage>
</organism>
<protein>
    <submittedName>
        <fullName evidence="1">Uncharacterized protein</fullName>
    </submittedName>
</protein>
<reference evidence="1" key="1">
    <citation type="submission" date="2018-05" db="EMBL/GenBank/DDBJ databases">
        <authorList>
            <person name="Lanie J.A."/>
            <person name="Ng W.-L."/>
            <person name="Kazmierczak K.M."/>
            <person name="Andrzejewski T.M."/>
            <person name="Davidsen T.M."/>
            <person name="Wayne K.J."/>
            <person name="Tettelin H."/>
            <person name="Glass J.I."/>
            <person name="Rusch D."/>
            <person name="Podicherti R."/>
            <person name="Tsui H.-C.T."/>
            <person name="Winkler M.E."/>
        </authorList>
    </citation>
    <scope>NUCLEOTIDE SEQUENCE</scope>
</reference>
<gene>
    <name evidence="1" type="ORF">METZ01_LOCUS508409</name>
</gene>
<proteinExistence type="predicted"/>
<feature type="non-terminal residue" evidence="1">
    <location>
        <position position="37"/>
    </location>
</feature>
<accession>A0A383EGY3</accession>
<sequence length="37" mass="4035">MILGGLVTSQVAITGSMLPIGREQGKQNEPFKRHRLA</sequence>
<evidence type="ECO:0000313" key="1">
    <source>
        <dbReference type="EMBL" id="SVE55555.1"/>
    </source>
</evidence>